<evidence type="ECO:0000256" key="5">
    <source>
        <dbReference type="ARBA" id="ARBA00022632"/>
    </source>
</evidence>
<organism evidence="11">
    <name type="scientific">Beet curly top virus</name>
    <dbReference type="NCBI Taxonomy" id="10840"/>
    <lineage>
        <taxon>Viruses</taxon>
        <taxon>Monodnaviria</taxon>
        <taxon>Shotokuvirae</taxon>
        <taxon>Cressdnaviricota</taxon>
        <taxon>Repensiviricetes</taxon>
        <taxon>Geplafuvirales</taxon>
        <taxon>Geminiviridae</taxon>
        <taxon>Curtovirus</taxon>
        <taxon>Curtovirus betae</taxon>
    </lineage>
</organism>
<proteinExistence type="inferred from homology"/>
<keyword evidence="3" id="KW-0941">Suppressor of RNA silencing</keyword>
<sequence>MKPLSPGLYRIQPSLNSPALSLIKIQKRPRKVNLPCKCHFTIHHECHHGFSHGTTYYPGTGDEINTNNISSESTLLQTTMVREIRNGLSTQSPDEIQPQPPQIAQPTQVLDRFDDYWITQDIEWRPFFESLEEPSRQGNQKTIFSLNLHCNRNIKSCIVFCYQIRP</sequence>
<evidence type="ECO:0000256" key="1">
    <source>
        <dbReference type="ARBA" id="ARBA00004192"/>
    </source>
</evidence>
<keyword evidence="5" id="KW-1090">Inhibition of host innate immune response by virus</keyword>
<evidence type="ECO:0000256" key="3">
    <source>
        <dbReference type="ARBA" id="ARBA00022463"/>
    </source>
</evidence>
<evidence type="ECO:0000256" key="6">
    <source>
        <dbReference type="ARBA" id="ARBA00022723"/>
    </source>
</evidence>
<name>A0A1J0AI22_9GEMI</name>
<keyword evidence="6" id="KW-0479">Metal-binding</keyword>
<keyword evidence="9" id="KW-1035">Host cytoplasm</keyword>
<dbReference type="GO" id="GO:0052170">
    <property type="term" value="P:symbiont-mediated suppression of host innate immune response"/>
    <property type="evidence" value="ECO:0007669"/>
    <property type="project" value="UniProtKB-KW"/>
</dbReference>
<evidence type="ECO:0000256" key="10">
    <source>
        <dbReference type="ARBA" id="ARBA00023280"/>
    </source>
</evidence>
<keyword evidence="7" id="KW-0863">Zinc-finger</keyword>
<keyword evidence="10" id="KW-0899">Viral immunoevasion</keyword>
<evidence type="ECO:0000256" key="8">
    <source>
        <dbReference type="ARBA" id="ARBA00022833"/>
    </source>
</evidence>
<evidence type="ECO:0000256" key="4">
    <source>
        <dbReference type="ARBA" id="ARBA00022581"/>
    </source>
</evidence>
<dbReference type="GO" id="GO:0005198">
    <property type="term" value="F:structural molecule activity"/>
    <property type="evidence" value="ECO:0007669"/>
    <property type="project" value="InterPro"/>
</dbReference>
<dbReference type="GO" id="GO:0030430">
    <property type="term" value="C:host cell cytoplasm"/>
    <property type="evidence" value="ECO:0007669"/>
    <property type="project" value="UniProtKB-SubCell"/>
</dbReference>
<dbReference type="Pfam" id="PF01440">
    <property type="entry name" value="Gemini_AL2"/>
    <property type="match status" value="1"/>
</dbReference>
<keyword evidence="4" id="KW-0945">Host-virus interaction</keyword>
<dbReference type="EMBL" id="KX867020">
    <property type="protein sequence ID" value="APB53950.1"/>
    <property type="molecule type" value="Genomic_DNA"/>
</dbReference>
<reference evidence="11" key="1">
    <citation type="journal article" date="2017" name="Plant Dis.">
        <title>Beet curly top virus strains associated with sugar beet in Idaho, Oregon, and a Western U.S. Collection.</title>
        <authorList>
            <person name="Strausbaugh C.A."/>
            <person name="Eujayl I.A."/>
            <person name="Wintermantel W.M."/>
        </authorList>
    </citation>
    <scope>NUCLEOTIDE SEQUENCE</scope>
    <source>
        <strain evidence="11">BCTV-Wor_</strain>
    </source>
</reference>
<keyword evidence="8" id="KW-0862">Zinc</keyword>
<accession>A0A1J0AI22</accession>
<evidence type="ECO:0000313" key="11">
    <source>
        <dbReference type="EMBL" id="APB53950.1"/>
    </source>
</evidence>
<comment type="subcellular location">
    <subcellularLocation>
        <location evidence="1">Host cytoplasm</location>
    </subcellularLocation>
</comment>
<gene>
    <name evidence="11" type="primary">C2</name>
</gene>
<dbReference type="GO" id="GO:0008270">
    <property type="term" value="F:zinc ion binding"/>
    <property type="evidence" value="ECO:0007669"/>
    <property type="project" value="UniProtKB-KW"/>
</dbReference>
<evidence type="ECO:0000256" key="9">
    <source>
        <dbReference type="ARBA" id="ARBA00023200"/>
    </source>
</evidence>
<dbReference type="GO" id="GO:0019028">
    <property type="term" value="C:viral capsid"/>
    <property type="evidence" value="ECO:0007669"/>
    <property type="project" value="InterPro"/>
</dbReference>
<evidence type="ECO:0000256" key="7">
    <source>
        <dbReference type="ARBA" id="ARBA00022771"/>
    </source>
</evidence>
<evidence type="ECO:0000256" key="2">
    <source>
        <dbReference type="ARBA" id="ARBA00007672"/>
    </source>
</evidence>
<protein>
    <submittedName>
        <fullName evidence="11">Pathogenesis enhancement protein</fullName>
    </submittedName>
</protein>
<comment type="similarity">
    <text evidence="2">Belongs to the geminiviridae transcriptional activator protein family.</text>
</comment>
<dbReference type="InterPro" id="IPR000942">
    <property type="entry name" value="Gemini_AL2"/>
</dbReference>